<dbReference type="Gene3D" id="2.60.120.10">
    <property type="entry name" value="Jelly Rolls"/>
    <property type="match status" value="1"/>
</dbReference>
<reference evidence="3 4" key="1">
    <citation type="submission" date="2019-03" db="EMBL/GenBank/DDBJ databases">
        <authorList>
            <person name="Gaulin E."/>
            <person name="Dumas B."/>
        </authorList>
    </citation>
    <scope>NUCLEOTIDE SEQUENCE [LARGE SCALE GENOMIC DNA]</scope>
    <source>
        <strain evidence="3">CBS 568.67</strain>
    </source>
</reference>
<dbReference type="InterPro" id="IPR025979">
    <property type="entry name" value="ChrR-like_cupin_dom"/>
</dbReference>
<feature type="domain" description="ChrR-like cupin" evidence="1">
    <location>
        <begin position="35"/>
        <end position="136"/>
    </location>
</feature>
<reference evidence="2" key="2">
    <citation type="submission" date="2019-06" db="EMBL/GenBank/DDBJ databases">
        <title>Genomics analysis of Aphanomyces spp. identifies a new class of oomycete effector associated with host adaptation.</title>
        <authorList>
            <person name="Gaulin E."/>
        </authorList>
    </citation>
    <scope>NUCLEOTIDE SEQUENCE</scope>
    <source>
        <strain evidence="2">CBS 578.67</strain>
    </source>
</reference>
<dbReference type="SUPFAM" id="SSF51182">
    <property type="entry name" value="RmlC-like cupins"/>
    <property type="match status" value="2"/>
</dbReference>
<keyword evidence="4" id="KW-1185">Reference proteome</keyword>
<dbReference type="InterPro" id="IPR014710">
    <property type="entry name" value="RmlC-like_jellyroll"/>
</dbReference>
<evidence type="ECO:0000313" key="2">
    <source>
        <dbReference type="EMBL" id="KAF0714597.1"/>
    </source>
</evidence>
<protein>
    <submittedName>
        <fullName evidence="3">Aste57867_3791 protein</fullName>
    </submittedName>
</protein>
<organism evidence="3 4">
    <name type="scientific">Aphanomyces stellatus</name>
    <dbReference type="NCBI Taxonomy" id="120398"/>
    <lineage>
        <taxon>Eukaryota</taxon>
        <taxon>Sar</taxon>
        <taxon>Stramenopiles</taxon>
        <taxon>Oomycota</taxon>
        <taxon>Saprolegniomycetes</taxon>
        <taxon>Saprolegniales</taxon>
        <taxon>Verrucalvaceae</taxon>
        <taxon>Aphanomyces</taxon>
    </lineage>
</organism>
<dbReference type="Pfam" id="PF12973">
    <property type="entry name" value="Cupin_7"/>
    <property type="match status" value="1"/>
</dbReference>
<name>A0A485KAD8_9STRA</name>
<evidence type="ECO:0000313" key="4">
    <source>
        <dbReference type="Proteomes" id="UP000332933"/>
    </source>
</evidence>
<evidence type="ECO:0000259" key="1">
    <source>
        <dbReference type="Pfam" id="PF12973"/>
    </source>
</evidence>
<dbReference type="AlphaFoldDB" id="A0A485KAD8"/>
<dbReference type="EMBL" id="VJMH01000746">
    <property type="protein sequence ID" value="KAF0714597.1"/>
    <property type="molecule type" value="Genomic_DNA"/>
</dbReference>
<proteinExistence type="predicted"/>
<dbReference type="EMBL" id="CAADRA010000746">
    <property type="protein sequence ID" value="VFT80941.1"/>
    <property type="molecule type" value="Genomic_DNA"/>
</dbReference>
<accession>A0A485KAD8</accession>
<sequence>MLFRRIRLRRSAIGTSHFSSNTPLSFMKLNADLSQRALIHHDQLTYVPSPSQGVFRGMLDRDGDEVALATTLVRYAPNSKFPAHKHDAGEEFLVLEGTFHDNLGTYPAGTYVRNEIGSVHAPSIGPDGCLIYVKLRWMVAEDTHTVVDTIAPGWTDVGQGGSLSALYRNAATGEHAWMLLLQPDARVESLDAFDGGQEFFVVDGSVTALHDDTSTQLLKYSWLRLPPRTDCTKTVLHNTSNANARVFVKTGHLKRFVRTAA</sequence>
<dbReference type="Proteomes" id="UP000332933">
    <property type="component" value="Unassembled WGS sequence"/>
</dbReference>
<dbReference type="OrthoDB" id="72100at2759"/>
<evidence type="ECO:0000313" key="3">
    <source>
        <dbReference type="EMBL" id="VFT80941.1"/>
    </source>
</evidence>
<dbReference type="InterPro" id="IPR011051">
    <property type="entry name" value="RmlC_Cupin_sf"/>
</dbReference>
<dbReference type="CDD" id="cd20303">
    <property type="entry name" value="cupin_ChrR_1"/>
    <property type="match status" value="1"/>
</dbReference>
<gene>
    <name evidence="3" type="primary">Aste57867_3791</name>
    <name evidence="2" type="ORF">As57867_003780</name>
    <name evidence="3" type="ORF">ASTE57867_3791</name>
</gene>